<dbReference type="OrthoDB" id="21548at10239"/>
<evidence type="ECO:0000313" key="2">
    <source>
        <dbReference type="Proteomes" id="UP000202730"/>
    </source>
</evidence>
<dbReference type="GeneID" id="26622693"/>
<organism evidence="1 2">
    <name type="scientific">Klebsiella phage KLPN1</name>
    <dbReference type="NCBI Taxonomy" id="1647408"/>
    <lineage>
        <taxon>Viruses</taxon>
        <taxon>Duplodnaviria</taxon>
        <taxon>Heunggongvirae</taxon>
        <taxon>Uroviricota</taxon>
        <taxon>Caudoviricetes</taxon>
        <taxon>Drexlerviridae</taxon>
        <taxon>Webervirus</taxon>
        <taxon>Webervirus KLPN1</taxon>
    </lineage>
</organism>
<dbReference type="KEGG" id="vg:26622693"/>
<dbReference type="RefSeq" id="YP_009195408.1">
    <property type="nucleotide sequence ID" value="NC_028760.1"/>
</dbReference>
<gene>
    <name evidence="1" type="ORF">KLPN1_68</name>
</gene>
<proteinExistence type="predicted"/>
<evidence type="ECO:0000313" key="1">
    <source>
        <dbReference type="EMBL" id="AKS10707.1"/>
    </source>
</evidence>
<name>A0A0K0VLU6_9CAUD</name>
<dbReference type="Proteomes" id="UP000202730">
    <property type="component" value="Segment"/>
</dbReference>
<reference evidence="1 2" key="1">
    <citation type="journal article" date="2015" name="PeerJ">
        <title>Klebsiella pneumoniae subsp. pneumoniae-bacteriophage combination from the caecal effluent of a healthy woman.</title>
        <authorList>
            <person name="Hoyles L."/>
            <person name="Murphy J."/>
            <person name="Neve H."/>
            <person name="Heller K.J."/>
            <person name="Turton J.F."/>
            <person name="Mahony J."/>
            <person name="Sanderson J.D."/>
            <person name="Hudspith B."/>
            <person name="Gibson G.R."/>
            <person name="McCartney A.L."/>
            <person name="van Sinderen D."/>
        </authorList>
    </citation>
    <scope>NUCLEOTIDE SEQUENCE [LARGE SCALE GENOMIC DNA]</scope>
</reference>
<protein>
    <submittedName>
        <fullName evidence="1">Uncharacterized protein</fullName>
    </submittedName>
</protein>
<accession>A0A0K0VLU6</accession>
<keyword evidence="2" id="KW-1185">Reference proteome</keyword>
<sequence length="77" mass="8448">MNKPKTNLILAALEKNGSVVMRLNRECGYSQITITKAVNGGYVVGTVPGGVLKRAQIDSVTATINLYCMFIEKWWTA</sequence>
<dbReference type="EMBL" id="KR262148">
    <property type="protein sequence ID" value="AKS10707.1"/>
    <property type="molecule type" value="Genomic_DNA"/>
</dbReference>